<dbReference type="GO" id="GO:0000398">
    <property type="term" value="P:mRNA splicing, via spliceosome"/>
    <property type="evidence" value="ECO:0007669"/>
    <property type="project" value="TreeGrafter"/>
</dbReference>
<dbReference type="Pfam" id="PF00076">
    <property type="entry name" value="RRM_1"/>
    <property type="match status" value="2"/>
</dbReference>
<evidence type="ECO:0000256" key="1">
    <source>
        <dbReference type="ARBA" id="ARBA00022884"/>
    </source>
</evidence>
<proteinExistence type="predicted"/>
<dbReference type="CDD" id="cd12239">
    <property type="entry name" value="RRM2_RBM40_like"/>
    <property type="match status" value="1"/>
</dbReference>
<evidence type="ECO:0000256" key="2">
    <source>
        <dbReference type="PROSITE-ProRule" id="PRU00176"/>
    </source>
</evidence>
<keyword evidence="6" id="KW-1185">Reference proteome</keyword>
<evidence type="ECO:0000313" key="6">
    <source>
        <dbReference type="Proteomes" id="UP000823388"/>
    </source>
</evidence>
<dbReference type="FunFam" id="3.30.70.330:FF:000559">
    <property type="entry name" value="U11/U12 small nuclear ribonucleoprotein 65 kDa protein"/>
    <property type="match status" value="1"/>
</dbReference>
<dbReference type="FunFam" id="3.30.70.330:FF:000409">
    <property type="entry name" value="U11/U12 small nuclear ribonucleoprotein 65 kDa protein"/>
    <property type="match status" value="1"/>
</dbReference>
<feature type="region of interest" description="Disordered" evidence="3">
    <location>
        <begin position="1"/>
        <end position="40"/>
    </location>
</feature>
<dbReference type="InterPro" id="IPR000504">
    <property type="entry name" value="RRM_dom"/>
</dbReference>
<dbReference type="Proteomes" id="UP000823388">
    <property type="component" value="Chromosome 9K"/>
</dbReference>
<dbReference type="InterPro" id="IPR035979">
    <property type="entry name" value="RBD_domain_sf"/>
</dbReference>
<evidence type="ECO:0000256" key="3">
    <source>
        <dbReference type="SAM" id="MobiDB-lite"/>
    </source>
</evidence>
<dbReference type="AlphaFoldDB" id="A0A8T0NS38"/>
<dbReference type="InterPro" id="IPR045164">
    <property type="entry name" value="RBM41/RNPC3"/>
</dbReference>
<dbReference type="PROSITE" id="PS50102">
    <property type="entry name" value="RRM"/>
    <property type="match status" value="2"/>
</dbReference>
<sequence length="462" mass="50702">MASFPPPHAFPPAPTAPYPATLPPLQQHHHQQPGPSPAGAATLLVRHLPEAITQDMLSRLFSHYGATSVRPCAGGKLRNCAFVDFRDEAAANYAHSLLNRLRFLGKVLIVERANQPNTNNAHVKPQDQLVHGVSQVPTIDAQNQKNPTSTAEPIAPKLGVDYSFPPHLEYAYPPPDGNILTNIVNALIAVPRFYTQVLHLMNKMNLPAPFRMALPTPPLPSQVPAPPHPPPPPQPEEPRSADLSSDESELESSDDDVDKRKSKRAKHEAIVGPAVDKNVAHEAVGVKPAALVSTELQVIKKKNPVLQIKIAPKTAQKEPPVQSTADKEIDSTNEQLEEKHFVSPQEIEKDKLPPEEVLSLPMFKNYTPGNPASVLYIKNLAKDVTHDDFFYVFGSLFESMDSVRSGLSIKLMQEGRMRGQAFVTFPTIELAQRALNLAHGYVFKGKPMIIQFGRNPTANKAS</sequence>
<evidence type="ECO:0000313" key="5">
    <source>
        <dbReference type="EMBL" id="KAG2552240.1"/>
    </source>
</evidence>
<feature type="compositionally biased region" description="Pro residues" evidence="3">
    <location>
        <begin position="215"/>
        <end position="235"/>
    </location>
</feature>
<evidence type="ECO:0000259" key="4">
    <source>
        <dbReference type="PROSITE" id="PS50102"/>
    </source>
</evidence>
<protein>
    <recommendedName>
        <fullName evidence="4">RRM domain-containing protein</fullName>
    </recommendedName>
</protein>
<dbReference type="InterPro" id="IPR012677">
    <property type="entry name" value="Nucleotide-bd_a/b_plait_sf"/>
</dbReference>
<dbReference type="PANTHER" id="PTHR16105">
    <property type="entry name" value="RNA-BINDING REGION-CONTAINING PROTEIN 3"/>
    <property type="match status" value="1"/>
</dbReference>
<accession>A0A8T0NS38</accession>
<feature type="compositionally biased region" description="Acidic residues" evidence="3">
    <location>
        <begin position="244"/>
        <end position="256"/>
    </location>
</feature>
<dbReference type="GO" id="GO:0097157">
    <property type="term" value="F:pre-mRNA intronic binding"/>
    <property type="evidence" value="ECO:0007669"/>
    <property type="project" value="TreeGrafter"/>
</dbReference>
<dbReference type="SUPFAM" id="SSF54928">
    <property type="entry name" value="RNA-binding domain, RBD"/>
    <property type="match status" value="2"/>
</dbReference>
<feature type="compositionally biased region" description="Pro residues" evidence="3">
    <location>
        <begin position="1"/>
        <end position="22"/>
    </location>
</feature>
<feature type="domain" description="RRM" evidence="4">
    <location>
        <begin position="373"/>
        <end position="455"/>
    </location>
</feature>
<dbReference type="EMBL" id="CM029053">
    <property type="protein sequence ID" value="KAG2552240.1"/>
    <property type="molecule type" value="Genomic_DNA"/>
</dbReference>
<dbReference type="Gene3D" id="3.30.70.330">
    <property type="match status" value="2"/>
</dbReference>
<organism evidence="5 6">
    <name type="scientific">Panicum virgatum</name>
    <name type="common">Blackwell switchgrass</name>
    <dbReference type="NCBI Taxonomy" id="38727"/>
    <lineage>
        <taxon>Eukaryota</taxon>
        <taxon>Viridiplantae</taxon>
        <taxon>Streptophyta</taxon>
        <taxon>Embryophyta</taxon>
        <taxon>Tracheophyta</taxon>
        <taxon>Spermatophyta</taxon>
        <taxon>Magnoliopsida</taxon>
        <taxon>Liliopsida</taxon>
        <taxon>Poales</taxon>
        <taxon>Poaceae</taxon>
        <taxon>PACMAD clade</taxon>
        <taxon>Panicoideae</taxon>
        <taxon>Panicodae</taxon>
        <taxon>Paniceae</taxon>
        <taxon>Panicinae</taxon>
        <taxon>Panicum</taxon>
        <taxon>Panicum sect. Hiantes</taxon>
    </lineage>
</organism>
<gene>
    <name evidence="5" type="ORF">PVAP13_9KG091700</name>
</gene>
<dbReference type="GO" id="GO:0030626">
    <property type="term" value="F:U12 snRNA binding"/>
    <property type="evidence" value="ECO:0007669"/>
    <property type="project" value="TreeGrafter"/>
</dbReference>
<feature type="domain" description="RRM" evidence="4">
    <location>
        <begin position="41"/>
        <end position="115"/>
    </location>
</feature>
<dbReference type="GO" id="GO:0005689">
    <property type="term" value="C:U12-type spliceosomal complex"/>
    <property type="evidence" value="ECO:0007669"/>
    <property type="project" value="TreeGrafter"/>
</dbReference>
<dbReference type="SMART" id="SM00360">
    <property type="entry name" value="RRM"/>
    <property type="match status" value="2"/>
</dbReference>
<feature type="region of interest" description="Disordered" evidence="3">
    <location>
        <begin position="215"/>
        <end position="269"/>
    </location>
</feature>
<dbReference type="PANTHER" id="PTHR16105:SF0">
    <property type="entry name" value="RNA-BINDING REGION-CONTAINING PROTEIN 3"/>
    <property type="match status" value="1"/>
</dbReference>
<dbReference type="OrthoDB" id="277802at2759"/>
<comment type="caution">
    <text evidence="5">The sequence shown here is derived from an EMBL/GenBank/DDBJ whole genome shotgun (WGS) entry which is preliminary data.</text>
</comment>
<keyword evidence="1 2" id="KW-0694">RNA-binding</keyword>
<name>A0A8T0NS38_PANVG</name>
<reference evidence="5 6" key="1">
    <citation type="submission" date="2020-05" db="EMBL/GenBank/DDBJ databases">
        <title>WGS assembly of Panicum virgatum.</title>
        <authorList>
            <person name="Lovell J.T."/>
            <person name="Jenkins J."/>
            <person name="Shu S."/>
            <person name="Juenger T.E."/>
            <person name="Schmutz J."/>
        </authorList>
    </citation>
    <scope>NUCLEOTIDE SEQUENCE [LARGE SCALE GENOMIC DNA]</scope>
    <source>
        <strain evidence="6">cv. AP13</strain>
    </source>
</reference>